<evidence type="ECO:0000313" key="1">
    <source>
        <dbReference type="EMBL" id="KAJ7626481.1"/>
    </source>
</evidence>
<organism evidence="1 2">
    <name type="scientific">Mycena rosella</name>
    <name type="common">Pink bonnet</name>
    <name type="synonym">Agaricus rosellus</name>
    <dbReference type="NCBI Taxonomy" id="1033263"/>
    <lineage>
        <taxon>Eukaryota</taxon>
        <taxon>Fungi</taxon>
        <taxon>Dikarya</taxon>
        <taxon>Basidiomycota</taxon>
        <taxon>Agaricomycotina</taxon>
        <taxon>Agaricomycetes</taxon>
        <taxon>Agaricomycetidae</taxon>
        <taxon>Agaricales</taxon>
        <taxon>Marasmiineae</taxon>
        <taxon>Mycenaceae</taxon>
        <taxon>Mycena</taxon>
    </lineage>
</organism>
<name>A0AAD7BNW4_MYCRO</name>
<comment type="caution">
    <text evidence="1">The sequence shown here is derived from an EMBL/GenBank/DDBJ whole genome shotgun (WGS) entry which is preliminary data.</text>
</comment>
<accession>A0AAD7BNW4</accession>
<protein>
    <submittedName>
        <fullName evidence="1">Uncharacterized protein</fullName>
    </submittedName>
</protein>
<sequence length="266" mass="29493">MDLRTARPGNQCGNQRHKCALFGHTYNLGTLFVLISTATNWRLLALADGAAYAATVQEDYNLAHLALHGTMAARRQLERASHGTATAGNRTHNPRAPKYPRFLNYRTRTTIAQLGRHRTAASQAGMNVLAVSPAERHAVFVRPSLSAFWLSFMPRQAPMWVTRTLRVNKDCNGRWKVPRAPGDPVDVPYTTESDAPRGNRAGCSVAQSSITAAHGPYITESGVYGWVNRRPWKGKNKIHIGQIMHRGGIEPVQLVALIQIWLVFHS</sequence>
<reference evidence="1" key="1">
    <citation type="submission" date="2023-03" db="EMBL/GenBank/DDBJ databases">
        <title>Massive genome expansion in bonnet fungi (Mycena s.s.) driven by repeated elements and novel gene families across ecological guilds.</title>
        <authorList>
            <consortium name="Lawrence Berkeley National Laboratory"/>
            <person name="Harder C.B."/>
            <person name="Miyauchi S."/>
            <person name="Viragh M."/>
            <person name="Kuo A."/>
            <person name="Thoen E."/>
            <person name="Andreopoulos B."/>
            <person name="Lu D."/>
            <person name="Skrede I."/>
            <person name="Drula E."/>
            <person name="Henrissat B."/>
            <person name="Morin E."/>
            <person name="Kohler A."/>
            <person name="Barry K."/>
            <person name="LaButti K."/>
            <person name="Morin E."/>
            <person name="Salamov A."/>
            <person name="Lipzen A."/>
            <person name="Mereny Z."/>
            <person name="Hegedus B."/>
            <person name="Baldrian P."/>
            <person name="Stursova M."/>
            <person name="Weitz H."/>
            <person name="Taylor A."/>
            <person name="Grigoriev I.V."/>
            <person name="Nagy L.G."/>
            <person name="Martin F."/>
            <person name="Kauserud H."/>
        </authorList>
    </citation>
    <scope>NUCLEOTIDE SEQUENCE</scope>
    <source>
        <strain evidence="1">CBHHK067</strain>
    </source>
</reference>
<proteinExistence type="predicted"/>
<dbReference type="AlphaFoldDB" id="A0AAD7BNW4"/>
<gene>
    <name evidence="1" type="ORF">B0H17DRAFT_1151012</name>
</gene>
<dbReference type="Proteomes" id="UP001221757">
    <property type="component" value="Unassembled WGS sequence"/>
</dbReference>
<keyword evidence="2" id="KW-1185">Reference proteome</keyword>
<evidence type="ECO:0000313" key="2">
    <source>
        <dbReference type="Proteomes" id="UP001221757"/>
    </source>
</evidence>
<dbReference type="EMBL" id="JARKIE010000583">
    <property type="protein sequence ID" value="KAJ7626481.1"/>
    <property type="molecule type" value="Genomic_DNA"/>
</dbReference>